<dbReference type="PANTHER" id="PTHR33495:SF2">
    <property type="entry name" value="ANTI-SIGMA FACTOR ANTAGONIST TM_1081-RELATED"/>
    <property type="match status" value="1"/>
</dbReference>
<sequence>MIMHIVHQQKNDGYLTVKVSGEMDSSRCAKVQPTIETIIQNGAQATVELDMSRVTFLDSSGVGLIVFMFKRLKATGGDLKLHSVNGQPRELIELLRIDKAMDVSWTHKETHRLAS</sequence>
<evidence type="ECO:0000313" key="4">
    <source>
        <dbReference type="EMBL" id="RPJ68589.1"/>
    </source>
</evidence>
<dbReference type="AlphaFoldDB" id="A0A3N5YAJ3"/>
<dbReference type="Gene3D" id="3.30.750.24">
    <property type="entry name" value="STAS domain"/>
    <property type="match status" value="1"/>
</dbReference>
<organism evidence="4 5">
    <name type="scientific">Alteromonas sediminis</name>
    <dbReference type="NCBI Taxonomy" id="2259342"/>
    <lineage>
        <taxon>Bacteria</taxon>
        <taxon>Pseudomonadati</taxon>
        <taxon>Pseudomonadota</taxon>
        <taxon>Gammaproteobacteria</taxon>
        <taxon>Alteromonadales</taxon>
        <taxon>Alteromonadaceae</taxon>
        <taxon>Alteromonas/Salinimonas group</taxon>
        <taxon>Alteromonas</taxon>
    </lineage>
</organism>
<feature type="domain" description="STAS" evidence="3">
    <location>
        <begin position="4"/>
        <end position="115"/>
    </location>
</feature>
<evidence type="ECO:0000313" key="5">
    <source>
        <dbReference type="Proteomes" id="UP000275281"/>
    </source>
</evidence>
<proteinExistence type="inferred from homology"/>
<comment type="caution">
    <text evidence="4">The sequence shown here is derived from an EMBL/GenBank/DDBJ whole genome shotgun (WGS) entry which is preliminary data.</text>
</comment>
<evidence type="ECO:0000256" key="2">
    <source>
        <dbReference type="RuleBase" id="RU003749"/>
    </source>
</evidence>
<dbReference type="SUPFAM" id="SSF52091">
    <property type="entry name" value="SpoIIaa-like"/>
    <property type="match status" value="1"/>
</dbReference>
<dbReference type="NCBIfam" id="TIGR00377">
    <property type="entry name" value="ant_ant_sig"/>
    <property type="match status" value="1"/>
</dbReference>
<dbReference type="GO" id="GO:0043856">
    <property type="term" value="F:anti-sigma factor antagonist activity"/>
    <property type="evidence" value="ECO:0007669"/>
    <property type="project" value="InterPro"/>
</dbReference>
<dbReference type="InterPro" id="IPR003658">
    <property type="entry name" value="Anti-sigma_ant"/>
</dbReference>
<accession>A0A3N5YAJ3</accession>
<evidence type="ECO:0000256" key="1">
    <source>
        <dbReference type="ARBA" id="ARBA00009013"/>
    </source>
</evidence>
<protein>
    <recommendedName>
        <fullName evidence="2">Anti-sigma factor antagonist</fullName>
    </recommendedName>
</protein>
<dbReference type="InterPro" id="IPR002645">
    <property type="entry name" value="STAS_dom"/>
</dbReference>
<dbReference type="Proteomes" id="UP000275281">
    <property type="component" value="Unassembled WGS sequence"/>
</dbReference>
<dbReference type="InterPro" id="IPR036513">
    <property type="entry name" value="STAS_dom_sf"/>
</dbReference>
<reference evidence="4 5" key="1">
    <citation type="submission" date="2018-11" db="EMBL/GenBank/DDBJ databases">
        <authorList>
            <person name="Ye M.-Q."/>
            <person name="Du Z.-J."/>
        </authorList>
    </citation>
    <scope>NUCLEOTIDE SEQUENCE [LARGE SCALE GENOMIC DNA]</scope>
    <source>
        <strain evidence="4 5">U0105</strain>
    </source>
</reference>
<gene>
    <name evidence="4" type="ORF">DRW07_04080</name>
</gene>
<dbReference type="EMBL" id="RPOK01000001">
    <property type="protein sequence ID" value="RPJ68589.1"/>
    <property type="molecule type" value="Genomic_DNA"/>
</dbReference>
<dbReference type="OrthoDB" id="9796076at2"/>
<evidence type="ECO:0000259" key="3">
    <source>
        <dbReference type="PROSITE" id="PS50801"/>
    </source>
</evidence>
<keyword evidence="5" id="KW-1185">Reference proteome</keyword>
<dbReference type="CDD" id="cd07043">
    <property type="entry name" value="STAS_anti-anti-sigma_factors"/>
    <property type="match status" value="1"/>
</dbReference>
<comment type="similarity">
    <text evidence="1 2">Belongs to the anti-sigma-factor antagonist family.</text>
</comment>
<dbReference type="PROSITE" id="PS50801">
    <property type="entry name" value="STAS"/>
    <property type="match status" value="1"/>
</dbReference>
<dbReference type="Pfam" id="PF01740">
    <property type="entry name" value="STAS"/>
    <property type="match status" value="1"/>
</dbReference>
<dbReference type="PANTHER" id="PTHR33495">
    <property type="entry name" value="ANTI-SIGMA FACTOR ANTAGONIST TM_1081-RELATED-RELATED"/>
    <property type="match status" value="1"/>
</dbReference>
<name>A0A3N5YAJ3_9ALTE</name>